<evidence type="ECO:0000313" key="2">
    <source>
        <dbReference type="EMBL" id="KAK7074078.1"/>
    </source>
</evidence>
<evidence type="ECO:0000256" key="1">
    <source>
        <dbReference type="SAM" id="MobiDB-lite"/>
    </source>
</evidence>
<proteinExistence type="predicted"/>
<accession>A0AAN9A3V8</accession>
<feature type="region of interest" description="Disordered" evidence="1">
    <location>
        <begin position="1"/>
        <end position="24"/>
    </location>
</feature>
<reference evidence="2 3" key="1">
    <citation type="submission" date="2023-11" db="EMBL/GenBank/DDBJ databases">
        <title>Halocaridina rubra genome assembly.</title>
        <authorList>
            <person name="Smith C."/>
        </authorList>
    </citation>
    <scope>NUCLEOTIDE SEQUENCE [LARGE SCALE GENOMIC DNA]</scope>
    <source>
        <strain evidence="2">EP-1</strain>
        <tissue evidence="2">Whole</tissue>
    </source>
</reference>
<dbReference type="AlphaFoldDB" id="A0AAN9A3V8"/>
<gene>
    <name evidence="2" type="ORF">SK128_025312</name>
</gene>
<comment type="caution">
    <text evidence="2">The sequence shown here is derived from an EMBL/GenBank/DDBJ whole genome shotgun (WGS) entry which is preliminary data.</text>
</comment>
<organism evidence="2 3">
    <name type="scientific">Halocaridina rubra</name>
    <name type="common">Hawaiian red shrimp</name>
    <dbReference type="NCBI Taxonomy" id="373956"/>
    <lineage>
        <taxon>Eukaryota</taxon>
        <taxon>Metazoa</taxon>
        <taxon>Ecdysozoa</taxon>
        <taxon>Arthropoda</taxon>
        <taxon>Crustacea</taxon>
        <taxon>Multicrustacea</taxon>
        <taxon>Malacostraca</taxon>
        <taxon>Eumalacostraca</taxon>
        <taxon>Eucarida</taxon>
        <taxon>Decapoda</taxon>
        <taxon>Pleocyemata</taxon>
        <taxon>Caridea</taxon>
        <taxon>Atyoidea</taxon>
        <taxon>Atyidae</taxon>
        <taxon>Halocaridina</taxon>
    </lineage>
</organism>
<dbReference type="Proteomes" id="UP001381693">
    <property type="component" value="Unassembled WGS sequence"/>
</dbReference>
<sequence length="64" mass="7110">MFPSRCGKSMASWHGRQVTSSSMRGATMGLVSREFTFAQGRQGRGQLPTEGNDRLSLNVYLTRD</sequence>
<protein>
    <submittedName>
        <fullName evidence="2">Uncharacterized protein</fullName>
    </submittedName>
</protein>
<dbReference type="EMBL" id="JAXCGZ010011832">
    <property type="protein sequence ID" value="KAK7074078.1"/>
    <property type="molecule type" value="Genomic_DNA"/>
</dbReference>
<name>A0AAN9A3V8_HALRR</name>
<keyword evidence="3" id="KW-1185">Reference proteome</keyword>
<evidence type="ECO:0000313" key="3">
    <source>
        <dbReference type="Proteomes" id="UP001381693"/>
    </source>
</evidence>